<organism evidence="1 4">
    <name type="scientific">Xanthocytophaga flava</name>
    <dbReference type="NCBI Taxonomy" id="3048013"/>
    <lineage>
        <taxon>Bacteria</taxon>
        <taxon>Pseudomonadati</taxon>
        <taxon>Bacteroidota</taxon>
        <taxon>Cytophagia</taxon>
        <taxon>Cytophagales</taxon>
        <taxon>Rhodocytophagaceae</taxon>
        <taxon>Xanthocytophaga</taxon>
    </lineage>
</organism>
<dbReference type="InterPro" id="IPR042184">
    <property type="entry name" value="YqeY/Aim41_N"/>
</dbReference>
<keyword evidence="3" id="KW-1185">Reference proteome</keyword>
<dbReference type="AlphaFoldDB" id="A0AAE3UAW5"/>
<dbReference type="PANTHER" id="PTHR28055">
    <property type="entry name" value="ALTERED INHERITANCE OF MITOCHONDRIA PROTEIN 41, MITOCHONDRIAL"/>
    <property type="match status" value="1"/>
</dbReference>
<accession>A0AAE3UAW5</accession>
<protein>
    <submittedName>
        <fullName evidence="1">GatB/YqeY domain-containing protein</fullName>
    </submittedName>
</protein>
<sequence length="151" mass="16493">MSLKSQIDNDIKQAMLAKDKDALTALRSIKSLILLEETKEGTVGGDLKAEEELKLLTKAAKQRRESADIFKTQGREDLSSKELAELAIIERYLPKQLSSEELEAKVKDILTRVGAKGPADMGKVMGVATKELAGQADGKVVSETVKRLLVQ</sequence>
<dbReference type="InterPro" id="IPR023168">
    <property type="entry name" value="GatB_Yqey_C_2"/>
</dbReference>
<dbReference type="InterPro" id="IPR003789">
    <property type="entry name" value="Asn/Gln_tRNA_amidoTrase-B-like"/>
</dbReference>
<dbReference type="SUPFAM" id="SSF89095">
    <property type="entry name" value="GatB/YqeY motif"/>
    <property type="match status" value="1"/>
</dbReference>
<dbReference type="GO" id="GO:0016884">
    <property type="term" value="F:carbon-nitrogen ligase activity, with glutamine as amido-N-donor"/>
    <property type="evidence" value="ECO:0007669"/>
    <property type="project" value="InterPro"/>
</dbReference>
<evidence type="ECO:0000313" key="2">
    <source>
        <dbReference type="EMBL" id="MDJ1494114.1"/>
    </source>
</evidence>
<evidence type="ECO:0000313" key="1">
    <source>
        <dbReference type="EMBL" id="MDJ1483768.1"/>
    </source>
</evidence>
<dbReference type="EMBL" id="JASJOT010000008">
    <property type="protein sequence ID" value="MDJ1494114.1"/>
    <property type="molecule type" value="Genomic_DNA"/>
</dbReference>
<dbReference type="Gene3D" id="1.10.1510.10">
    <property type="entry name" value="Uncharacterised protein YqeY/AIM41 PF09424, N-terminal domain"/>
    <property type="match status" value="1"/>
</dbReference>
<evidence type="ECO:0000313" key="3">
    <source>
        <dbReference type="Proteomes" id="UP001228581"/>
    </source>
</evidence>
<dbReference type="InterPro" id="IPR019004">
    <property type="entry name" value="YqeY/Aim41"/>
</dbReference>
<dbReference type="RefSeq" id="WP_313984115.1">
    <property type="nucleotide sequence ID" value="NZ_JASJOS010000012.1"/>
</dbReference>
<dbReference type="Gene3D" id="1.10.10.410">
    <property type="match status" value="1"/>
</dbReference>
<dbReference type="PANTHER" id="PTHR28055:SF1">
    <property type="entry name" value="ALTERED INHERITANCE OF MITOCHONDRIA PROTEIN 41, MITOCHONDRIAL"/>
    <property type="match status" value="1"/>
</dbReference>
<proteinExistence type="predicted"/>
<dbReference type="EMBL" id="JASJOS010000012">
    <property type="protein sequence ID" value="MDJ1483768.1"/>
    <property type="molecule type" value="Genomic_DNA"/>
</dbReference>
<dbReference type="Pfam" id="PF09424">
    <property type="entry name" value="YqeY"/>
    <property type="match status" value="1"/>
</dbReference>
<dbReference type="Proteomes" id="UP001228581">
    <property type="component" value="Unassembled WGS sequence"/>
</dbReference>
<evidence type="ECO:0000313" key="4">
    <source>
        <dbReference type="Proteomes" id="UP001241110"/>
    </source>
</evidence>
<gene>
    <name evidence="1" type="ORF">QNI16_24930</name>
    <name evidence="2" type="ORF">QNI19_14315</name>
</gene>
<name>A0AAE3UAW5_9BACT</name>
<reference evidence="1 3" key="1">
    <citation type="submission" date="2023-05" db="EMBL/GenBank/DDBJ databases">
        <authorList>
            <person name="Zhang X."/>
        </authorList>
    </citation>
    <scope>NUCLEOTIDE SEQUENCE</scope>
    <source>
        <strain evidence="2 3">DM2B3-1</strain>
        <strain evidence="1">YF14B1</strain>
    </source>
</reference>
<dbReference type="Proteomes" id="UP001241110">
    <property type="component" value="Unassembled WGS sequence"/>
</dbReference>
<comment type="caution">
    <text evidence="1">The sequence shown here is derived from an EMBL/GenBank/DDBJ whole genome shotgun (WGS) entry which is preliminary data.</text>
</comment>